<dbReference type="InterPro" id="IPR045121">
    <property type="entry name" value="CoAse"/>
</dbReference>
<dbReference type="InterPro" id="IPR020476">
    <property type="entry name" value="Nudix_hydrolase"/>
</dbReference>
<dbReference type="EMBL" id="LLWF02000022">
    <property type="protein sequence ID" value="ONH83564.1"/>
    <property type="molecule type" value="Genomic_DNA"/>
</dbReference>
<dbReference type="PANTHER" id="PTHR12992">
    <property type="entry name" value="NUDIX HYDROLASE"/>
    <property type="match status" value="1"/>
</dbReference>
<dbReference type="GO" id="GO:0010945">
    <property type="term" value="F:coenzyme A diphosphatase activity"/>
    <property type="evidence" value="ECO:0007669"/>
    <property type="project" value="InterPro"/>
</dbReference>
<comment type="cofactor">
    <cofactor evidence="2">
        <name>Mg(2+)</name>
        <dbReference type="ChEBI" id="CHEBI:18420"/>
    </cofactor>
</comment>
<gene>
    <name evidence="10" type="ORF">APZ41_009040</name>
</gene>
<comment type="cofactor">
    <cofactor evidence="1">
        <name>Mn(2+)</name>
        <dbReference type="ChEBI" id="CHEBI:29035"/>
    </cofactor>
</comment>
<reference evidence="10" key="1">
    <citation type="submission" date="2016-12" db="EMBL/GenBank/DDBJ databases">
        <title>Draft genome sequence of Roseomonas mucosa strain AU37, isolated from a peripheral intravenous catheter.</title>
        <authorList>
            <person name="Choudhury M.A."/>
            <person name="Sidjabat H.E."/>
            <person name="Wailan A.M."/>
            <person name="Zhang L."/>
            <person name="Marsh N.M."/>
            <person name="Rickard C.M."/>
            <person name="Davies M."/>
            <person name="Mcmillan D.J."/>
        </authorList>
    </citation>
    <scope>NUCLEOTIDE SEQUENCE [LARGE SCALE GENOMIC DNA]</scope>
    <source>
        <strain evidence="10">AU37</strain>
    </source>
</reference>
<keyword evidence="11" id="KW-1185">Reference proteome</keyword>
<comment type="similarity">
    <text evidence="7">Belongs to the Nudix hydrolase family.</text>
</comment>
<dbReference type="AlphaFoldDB" id="A0A1S8D723"/>
<dbReference type="InterPro" id="IPR000086">
    <property type="entry name" value="NUDIX_hydrolase_dom"/>
</dbReference>
<dbReference type="Proteomes" id="UP000054844">
    <property type="component" value="Unassembled WGS sequence"/>
</dbReference>
<protein>
    <submittedName>
        <fullName evidence="10">Coenzyme A pyrophosphatase</fullName>
    </submittedName>
</protein>
<keyword evidence="3" id="KW-0479">Metal-binding</keyword>
<evidence type="ECO:0000256" key="6">
    <source>
        <dbReference type="ARBA" id="ARBA00023211"/>
    </source>
</evidence>
<dbReference type="PROSITE" id="PS00893">
    <property type="entry name" value="NUDIX_BOX"/>
    <property type="match status" value="1"/>
</dbReference>
<evidence type="ECO:0000256" key="3">
    <source>
        <dbReference type="ARBA" id="ARBA00022723"/>
    </source>
</evidence>
<feature type="domain" description="Nudix hydrolase" evidence="9">
    <location>
        <begin position="67"/>
        <end position="197"/>
    </location>
</feature>
<dbReference type="PROSITE" id="PS51462">
    <property type="entry name" value="NUDIX"/>
    <property type="match status" value="1"/>
</dbReference>
<evidence type="ECO:0000313" key="10">
    <source>
        <dbReference type="EMBL" id="ONH83564.1"/>
    </source>
</evidence>
<evidence type="ECO:0000313" key="11">
    <source>
        <dbReference type="Proteomes" id="UP000054844"/>
    </source>
</evidence>
<dbReference type="SUPFAM" id="SSF55811">
    <property type="entry name" value="Nudix"/>
    <property type="match status" value="1"/>
</dbReference>
<evidence type="ECO:0000256" key="7">
    <source>
        <dbReference type="RuleBase" id="RU003476"/>
    </source>
</evidence>
<evidence type="ECO:0000256" key="4">
    <source>
        <dbReference type="ARBA" id="ARBA00022801"/>
    </source>
</evidence>
<dbReference type="RefSeq" id="WP_076970232.1">
    <property type="nucleotide sequence ID" value="NZ_LLWF02000022.1"/>
</dbReference>
<organism evidence="10 11">
    <name type="scientific">Roseomonas mucosa</name>
    <dbReference type="NCBI Taxonomy" id="207340"/>
    <lineage>
        <taxon>Bacteria</taxon>
        <taxon>Pseudomonadati</taxon>
        <taxon>Pseudomonadota</taxon>
        <taxon>Alphaproteobacteria</taxon>
        <taxon>Acetobacterales</taxon>
        <taxon>Roseomonadaceae</taxon>
        <taxon>Roseomonas</taxon>
    </lineage>
</organism>
<dbReference type="GO" id="GO:0046872">
    <property type="term" value="F:metal ion binding"/>
    <property type="evidence" value="ECO:0007669"/>
    <property type="project" value="UniProtKB-KW"/>
</dbReference>
<evidence type="ECO:0000256" key="8">
    <source>
        <dbReference type="SAM" id="MobiDB-lite"/>
    </source>
</evidence>
<keyword evidence="4 7" id="KW-0378">Hydrolase</keyword>
<dbReference type="STRING" id="207340.APZ41_009040"/>
<dbReference type="OrthoDB" id="9802805at2"/>
<comment type="caution">
    <text evidence="10">The sequence shown here is derived from an EMBL/GenBank/DDBJ whole genome shotgun (WGS) entry which is preliminary data.</text>
</comment>
<keyword evidence="6" id="KW-0464">Manganese</keyword>
<feature type="region of interest" description="Disordered" evidence="8">
    <location>
        <begin position="27"/>
        <end position="63"/>
    </location>
</feature>
<name>A0A1S8D723_9PROT</name>
<dbReference type="CDD" id="cd03426">
    <property type="entry name" value="NUDIX_CoAse_Nudt7"/>
    <property type="match status" value="1"/>
</dbReference>
<sequence>MRDGPPGLPAPLPPSLSAGQIAHRLTASLAPGHAPSLYPSTTPDSTGLPEELDAPPPPGEAEAGTGLRRAAVLVPVVLGEAPAVMLTLRAATLSAHAGQVALPGGRIEAGETPEAAALREAAEEVGLDPRLPQVLGRLPPHVTGTGYHVVPVVALLRPPFTVTPDAAEVAEIFEYPLARLLDPAEPQRLTRLVEGRERTFWVWPHEQHLVWGATAAILRNLALLLRG</sequence>
<accession>A0A1S8D723</accession>
<dbReference type="NCBIfam" id="NF007980">
    <property type="entry name" value="PRK10707.1"/>
    <property type="match status" value="1"/>
</dbReference>
<dbReference type="PANTHER" id="PTHR12992:SF11">
    <property type="entry name" value="MITOCHONDRIAL COENZYME A DIPHOSPHATASE NUDT8"/>
    <property type="match status" value="1"/>
</dbReference>
<dbReference type="InterPro" id="IPR020084">
    <property type="entry name" value="NUDIX_hydrolase_CS"/>
</dbReference>
<evidence type="ECO:0000256" key="1">
    <source>
        <dbReference type="ARBA" id="ARBA00001936"/>
    </source>
</evidence>
<evidence type="ECO:0000256" key="2">
    <source>
        <dbReference type="ARBA" id="ARBA00001946"/>
    </source>
</evidence>
<evidence type="ECO:0000256" key="5">
    <source>
        <dbReference type="ARBA" id="ARBA00022842"/>
    </source>
</evidence>
<evidence type="ECO:0000259" key="9">
    <source>
        <dbReference type="PROSITE" id="PS51462"/>
    </source>
</evidence>
<keyword evidence="5" id="KW-0460">Magnesium</keyword>
<dbReference type="PRINTS" id="PR00502">
    <property type="entry name" value="NUDIXFAMILY"/>
</dbReference>
<dbReference type="Pfam" id="PF00293">
    <property type="entry name" value="NUDIX"/>
    <property type="match status" value="1"/>
</dbReference>
<dbReference type="Gene3D" id="3.90.79.10">
    <property type="entry name" value="Nucleoside Triphosphate Pyrophosphohydrolase"/>
    <property type="match status" value="1"/>
</dbReference>
<dbReference type="InterPro" id="IPR015797">
    <property type="entry name" value="NUDIX_hydrolase-like_dom_sf"/>
</dbReference>
<proteinExistence type="inferred from homology"/>